<reference evidence="1 2" key="1">
    <citation type="submission" date="2017-04" db="EMBL/GenBank/DDBJ databases">
        <authorList>
            <person name="Varghese N."/>
            <person name="Submissions S."/>
        </authorList>
    </citation>
    <scope>NUCLEOTIDE SEQUENCE [LARGE SCALE GENOMIC DNA]</scope>
    <source>
        <strain evidence="1 2">J3</strain>
    </source>
</reference>
<dbReference type="RefSeq" id="WP_085471000.1">
    <property type="nucleotide sequence ID" value="NZ_FXAV01000050.1"/>
</dbReference>
<evidence type="ECO:0000313" key="2">
    <source>
        <dbReference type="Proteomes" id="UP000193566"/>
    </source>
</evidence>
<protein>
    <submittedName>
        <fullName evidence="1">Uncharacterized protein</fullName>
    </submittedName>
</protein>
<evidence type="ECO:0000313" key="1">
    <source>
        <dbReference type="EMBL" id="SMG60230.1"/>
    </source>
</evidence>
<comment type="caution">
    <text evidence="1">The sequence shown here is derived from an EMBL/GenBank/DDBJ whole genome shotgun (WGS) entry which is preliminary data.</text>
</comment>
<sequence>MQSTTHLPVVEECEDGSYLSVLATGTERQRIRRHCACGLGTVSEGTPVPVVEYRITNRDNMRRCQFG</sequence>
<accession>A0ABY1MJD6</accession>
<dbReference type="Proteomes" id="UP000193566">
    <property type="component" value="Unassembled WGS sequence"/>
</dbReference>
<proteinExistence type="predicted"/>
<dbReference type="EMBL" id="FXAV01000050">
    <property type="protein sequence ID" value="SMG60230.1"/>
    <property type="molecule type" value="Genomic_DNA"/>
</dbReference>
<organism evidence="1 2">
    <name type="scientific">Rhodococcus rhodochrous J3</name>
    <dbReference type="NCBI Taxonomy" id="903528"/>
    <lineage>
        <taxon>Bacteria</taxon>
        <taxon>Bacillati</taxon>
        <taxon>Actinomycetota</taxon>
        <taxon>Actinomycetes</taxon>
        <taxon>Mycobacteriales</taxon>
        <taxon>Nocardiaceae</taxon>
        <taxon>Rhodococcus</taxon>
    </lineage>
</organism>
<keyword evidence="2" id="KW-1185">Reference proteome</keyword>
<name>A0ABY1MJD6_RHORH</name>
<gene>
    <name evidence="1" type="ORF">SAMN02745947_05584</name>
</gene>